<gene>
    <name evidence="9" type="ORF">ACE41H_23170</name>
</gene>
<evidence type="ECO:0000256" key="4">
    <source>
        <dbReference type="ARBA" id="ARBA00022692"/>
    </source>
</evidence>
<keyword evidence="4 7" id="KW-0812">Transmembrane</keyword>
<comment type="subcellular location">
    <subcellularLocation>
        <location evidence="1">Cell membrane</location>
        <topology evidence="1">Multi-pass membrane protein</topology>
    </subcellularLocation>
</comment>
<protein>
    <submittedName>
        <fullName evidence="9">Acyltransferase</fullName>
    </submittedName>
</protein>
<feature type="transmembrane region" description="Helical" evidence="7">
    <location>
        <begin position="303"/>
        <end position="324"/>
    </location>
</feature>
<keyword evidence="3" id="KW-1003">Cell membrane</keyword>
<keyword evidence="9" id="KW-0808">Transferase</keyword>
<feature type="transmembrane region" description="Helical" evidence="7">
    <location>
        <begin position="195"/>
        <end position="214"/>
    </location>
</feature>
<keyword evidence="6 7" id="KW-0472">Membrane</keyword>
<evidence type="ECO:0000313" key="10">
    <source>
        <dbReference type="Proteomes" id="UP001580346"/>
    </source>
</evidence>
<dbReference type="Pfam" id="PF01757">
    <property type="entry name" value="Acyl_transf_3"/>
    <property type="match status" value="1"/>
</dbReference>
<feature type="domain" description="Acyltransferase 3" evidence="8">
    <location>
        <begin position="11"/>
        <end position="357"/>
    </location>
</feature>
<name>A0ABV5B091_9BACL</name>
<dbReference type="RefSeq" id="WP_375357935.1">
    <property type="nucleotide sequence ID" value="NZ_JBHHMI010000036.1"/>
</dbReference>
<dbReference type="EMBL" id="JBHHMI010000036">
    <property type="protein sequence ID" value="MFB5269665.1"/>
    <property type="molecule type" value="Genomic_DNA"/>
</dbReference>
<keyword evidence="9" id="KW-0012">Acyltransferase</keyword>
<evidence type="ECO:0000256" key="1">
    <source>
        <dbReference type="ARBA" id="ARBA00004651"/>
    </source>
</evidence>
<dbReference type="GO" id="GO:0016746">
    <property type="term" value="F:acyltransferase activity"/>
    <property type="evidence" value="ECO:0007669"/>
    <property type="project" value="UniProtKB-KW"/>
</dbReference>
<feature type="transmembrane region" description="Helical" evidence="7">
    <location>
        <begin position="235"/>
        <end position="256"/>
    </location>
</feature>
<comment type="similarity">
    <text evidence="2">Belongs to the acyltransferase 3 family.</text>
</comment>
<keyword evidence="10" id="KW-1185">Reference proteome</keyword>
<feature type="transmembrane region" description="Helical" evidence="7">
    <location>
        <begin position="164"/>
        <end position="183"/>
    </location>
</feature>
<sequence>MAVRQKERLPQLDIFRAIAILGVLHVHATSYAAGVQALDSPYYFILNFVNIFFKYGTPSFIFLSSFVLFYNYYDRSLDRALVSRFYGKRLGYILVPYVIISSGYFILSQLVNGLLGQPLMEHLSSFVRQLLTGSAYTHLYFVFISVQFYILFPFMLKLLQSSRFMVRWAIPFGLALQWIFIFLNKYEWQIPNKGSYAISYLAYYMMGAYVALHFDKFKGWLKASWRQMSSDHKRWTLLLWGYWLIVSLFHVTLWYYGRHDGIWVDSLWYELLWNVHTMLSSLVLLQAAFRLYDQASPSVVTFLIRLGEASFAIYLVHPLILAIYRRFRYYIPIDSFTYVVWIWGGLLVALFITWFIVVFGFRYVPFARLLLGSVPKSYSAAGRIKGRQVAGRVQKADT</sequence>
<dbReference type="PANTHER" id="PTHR40074">
    <property type="entry name" value="O-ACETYLTRANSFERASE WECH"/>
    <property type="match status" value="1"/>
</dbReference>
<dbReference type="PANTHER" id="PTHR40074:SF2">
    <property type="entry name" value="O-ACETYLTRANSFERASE WECH"/>
    <property type="match status" value="1"/>
</dbReference>
<evidence type="ECO:0000256" key="5">
    <source>
        <dbReference type="ARBA" id="ARBA00022989"/>
    </source>
</evidence>
<evidence type="ECO:0000313" key="9">
    <source>
        <dbReference type="EMBL" id="MFB5269665.1"/>
    </source>
</evidence>
<feature type="transmembrane region" description="Helical" evidence="7">
    <location>
        <begin position="12"/>
        <end position="32"/>
    </location>
</feature>
<proteinExistence type="inferred from homology"/>
<keyword evidence="5 7" id="KW-1133">Transmembrane helix</keyword>
<dbReference type="Proteomes" id="UP001580346">
    <property type="component" value="Unassembled WGS sequence"/>
</dbReference>
<dbReference type="InterPro" id="IPR002656">
    <property type="entry name" value="Acyl_transf_3_dom"/>
</dbReference>
<accession>A0ABV5B091</accession>
<feature type="transmembrane region" description="Helical" evidence="7">
    <location>
        <begin position="94"/>
        <end position="115"/>
    </location>
</feature>
<organism evidence="9 10">
    <name type="scientific">Paenibacillus enshidis</name>
    <dbReference type="NCBI Taxonomy" id="1458439"/>
    <lineage>
        <taxon>Bacteria</taxon>
        <taxon>Bacillati</taxon>
        <taxon>Bacillota</taxon>
        <taxon>Bacilli</taxon>
        <taxon>Bacillales</taxon>
        <taxon>Paenibacillaceae</taxon>
        <taxon>Paenibacillus</taxon>
    </lineage>
</organism>
<evidence type="ECO:0000256" key="7">
    <source>
        <dbReference type="SAM" id="Phobius"/>
    </source>
</evidence>
<feature type="transmembrane region" description="Helical" evidence="7">
    <location>
        <begin position="336"/>
        <end position="361"/>
    </location>
</feature>
<evidence type="ECO:0000256" key="3">
    <source>
        <dbReference type="ARBA" id="ARBA00022475"/>
    </source>
</evidence>
<feature type="transmembrane region" description="Helical" evidence="7">
    <location>
        <begin position="135"/>
        <end position="152"/>
    </location>
</feature>
<feature type="transmembrane region" description="Helical" evidence="7">
    <location>
        <begin position="271"/>
        <end position="291"/>
    </location>
</feature>
<comment type="caution">
    <text evidence="9">The sequence shown here is derived from an EMBL/GenBank/DDBJ whole genome shotgun (WGS) entry which is preliminary data.</text>
</comment>
<reference evidence="9 10" key="1">
    <citation type="submission" date="2024-09" db="EMBL/GenBank/DDBJ databases">
        <title>Paenibacillus zeirhizospherea sp. nov., isolated from surface of the maize (Zea mays) roots in a horticulture field, Hungary.</title>
        <authorList>
            <person name="Marton D."/>
            <person name="Farkas M."/>
            <person name="Bedics A."/>
            <person name="Toth E."/>
            <person name="Tancsics A."/>
            <person name="Boka K."/>
            <person name="Maroti G."/>
            <person name="Kriszt B."/>
            <person name="Cserhati M."/>
        </authorList>
    </citation>
    <scope>NUCLEOTIDE SEQUENCE [LARGE SCALE GENOMIC DNA]</scope>
    <source>
        <strain evidence="9 10">KCTC 33519</strain>
    </source>
</reference>
<evidence type="ECO:0000256" key="2">
    <source>
        <dbReference type="ARBA" id="ARBA00007400"/>
    </source>
</evidence>
<evidence type="ECO:0000259" key="8">
    <source>
        <dbReference type="Pfam" id="PF01757"/>
    </source>
</evidence>
<evidence type="ECO:0000256" key="6">
    <source>
        <dbReference type="ARBA" id="ARBA00023136"/>
    </source>
</evidence>
<feature type="transmembrane region" description="Helical" evidence="7">
    <location>
        <begin position="52"/>
        <end position="73"/>
    </location>
</feature>